<proteinExistence type="predicted"/>
<evidence type="ECO:0000313" key="1">
    <source>
        <dbReference type="EMBL" id="HAF72169.1"/>
    </source>
</evidence>
<sequence>MEDTAEDPAGLARDLLLSIEGKNSEMNLVPGRRAAVRSFADTLDLPVSGYDTSRYPSRTLPDSQDVEAWEALIDQTLYDTHQVHLPHIALAAEYGPWPTRSDDL</sequence>
<organism evidence="1 2">
    <name type="scientific">Corynebacterium variabile</name>
    <dbReference type="NCBI Taxonomy" id="1727"/>
    <lineage>
        <taxon>Bacteria</taxon>
        <taxon>Bacillati</taxon>
        <taxon>Actinomycetota</taxon>
        <taxon>Actinomycetes</taxon>
        <taxon>Mycobacteriales</taxon>
        <taxon>Corynebacteriaceae</taxon>
        <taxon>Corynebacterium</taxon>
    </lineage>
</organism>
<gene>
    <name evidence="1" type="ORF">DCL06_03855</name>
</gene>
<dbReference type="Proteomes" id="UP000260925">
    <property type="component" value="Unassembled WGS sequence"/>
</dbReference>
<reference evidence="1 2" key="1">
    <citation type="journal article" date="2018" name="Nat. Biotechnol.">
        <title>A standardized bacterial taxonomy based on genome phylogeny substantially revises the tree of life.</title>
        <authorList>
            <person name="Parks D.H."/>
            <person name="Chuvochina M."/>
            <person name="Waite D.W."/>
            <person name="Rinke C."/>
            <person name="Skarshewski A."/>
            <person name="Chaumeil P.A."/>
            <person name="Hugenholtz P."/>
        </authorList>
    </citation>
    <scope>NUCLEOTIDE SEQUENCE [LARGE SCALE GENOMIC DNA]</scope>
    <source>
        <strain evidence="1">UBA9851</strain>
    </source>
</reference>
<evidence type="ECO:0000313" key="2">
    <source>
        <dbReference type="Proteomes" id="UP000260925"/>
    </source>
</evidence>
<name>A0A3B9QT59_9CORY</name>
<dbReference type="EMBL" id="DMDD01000090">
    <property type="protein sequence ID" value="HAF72169.1"/>
    <property type="molecule type" value="Genomic_DNA"/>
</dbReference>
<dbReference type="AlphaFoldDB" id="A0A3B9QT59"/>
<comment type="caution">
    <text evidence="1">The sequence shown here is derived from an EMBL/GenBank/DDBJ whole genome shotgun (WGS) entry which is preliminary data.</text>
</comment>
<accession>A0A3B9QT59</accession>
<protein>
    <submittedName>
        <fullName evidence="1">Uncharacterized protein</fullName>
    </submittedName>
</protein>